<sequence length="196" mass="20993">MSTQAMERKEDRSPDVARAAQRLAKPRARVSLALKRLADVLLATLMLVALLPVLIVVLVLLGLAGDGWFEKRERLGRNGRTVVLRRFGALPGGAVGRGLERVGARELPLLLTVLRGRLSFVGPRALAPGTGAGYTGPRRLMAPGLTGPAQRRAGGAAEADGLDDAYVAHWTLWRDAQLLFGRSPKVAHHKVSNTSS</sequence>
<keyword evidence="2" id="KW-0812">Transmembrane</keyword>
<dbReference type="EMBL" id="JAPDOD010000041">
    <property type="protein sequence ID" value="MDA0165024.1"/>
    <property type="molecule type" value="Genomic_DNA"/>
</dbReference>
<dbReference type="PANTHER" id="PTHR30576">
    <property type="entry name" value="COLANIC BIOSYNTHESIS UDP-GLUCOSE LIPID CARRIER TRANSFERASE"/>
    <property type="match status" value="1"/>
</dbReference>
<keyword evidence="4" id="KW-0808">Transferase</keyword>
<evidence type="ECO:0000256" key="1">
    <source>
        <dbReference type="ARBA" id="ARBA00006464"/>
    </source>
</evidence>
<keyword evidence="5" id="KW-1185">Reference proteome</keyword>
<dbReference type="Pfam" id="PF02397">
    <property type="entry name" value="Bac_transf"/>
    <property type="match status" value="1"/>
</dbReference>
<dbReference type="GO" id="GO:0016780">
    <property type="term" value="F:phosphotransferase activity, for other substituted phosphate groups"/>
    <property type="evidence" value="ECO:0007669"/>
    <property type="project" value="TreeGrafter"/>
</dbReference>
<reference evidence="4" key="1">
    <citation type="submission" date="2022-10" db="EMBL/GenBank/DDBJ databases">
        <title>The WGS of Solirubrobacter ginsenosidimutans DSM 21036.</title>
        <authorList>
            <person name="Jiang Z."/>
        </authorList>
    </citation>
    <scope>NUCLEOTIDE SEQUENCE</scope>
    <source>
        <strain evidence="4">DSM 21036</strain>
    </source>
</reference>
<keyword evidence="2" id="KW-0472">Membrane</keyword>
<organism evidence="4 5">
    <name type="scientific">Solirubrobacter ginsenosidimutans</name>
    <dbReference type="NCBI Taxonomy" id="490573"/>
    <lineage>
        <taxon>Bacteria</taxon>
        <taxon>Bacillati</taxon>
        <taxon>Actinomycetota</taxon>
        <taxon>Thermoleophilia</taxon>
        <taxon>Solirubrobacterales</taxon>
        <taxon>Solirubrobacteraceae</taxon>
        <taxon>Solirubrobacter</taxon>
    </lineage>
</organism>
<dbReference type="PANTHER" id="PTHR30576:SF0">
    <property type="entry name" value="UNDECAPRENYL-PHOSPHATE N-ACETYLGALACTOSAMINYL 1-PHOSPHATE TRANSFERASE-RELATED"/>
    <property type="match status" value="1"/>
</dbReference>
<accession>A0A9X3MY88</accession>
<dbReference type="AlphaFoldDB" id="A0A9X3MY88"/>
<dbReference type="RefSeq" id="WP_270044280.1">
    <property type="nucleotide sequence ID" value="NZ_JAPDOD010000041.1"/>
</dbReference>
<evidence type="ECO:0000313" key="4">
    <source>
        <dbReference type="EMBL" id="MDA0165024.1"/>
    </source>
</evidence>
<evidence type="ECO:0000259" key="3">
    <source>
        <dbReference type="Pfam" id="PF02397"/>
    </source>
</evidence>
<feature type="domain" description="Bacterial sugar transferase" evidence="3">
    <location>
        <begin position="95"/>
        <end position="181"/>
    </location>
</feature>
<evidence type="ECO:0000313" key="5">
    <source>
        <dbReference type="Proteomes" id="UP001149140"/>
    </source>
</evidence>
<evidence type="ECO:0000256" key="2">
    <source>
        <dbReference type="SAM" id="Phobius"/>
    </source>
</evidence>
<proteinExistence type="inferred from homology"/>
<gene>
    <name evidence="4" type="ORF">OM076_32445</name>
</gene>
<feature type="transmembrane region" description="Helical" evidence="2">
    <location>
        <begin position="40"/>
        <end position="64"/>
    </location>
</feature>
<comment type="similarity">
    <text evidence="1">Belongs to the bacterial sugar transferase family.</text>
</comment>
<protein>
    <submittedName>
        <fullName evidence="4">Sugar transferase</fullName>
    </submittedName>
</protein>
<dbReference type="Proteomes" id="UP001149140">
    <property type="component" value="Unassembled WGS sequence"/>
</dbReference>
<dbReference type="InterPro" id="IPR003362">
    <property type="entry name" value="Bact_transf"/>
</dbReference>
<comment type="caution">
    <text evidence="4">The sequence shown here is derived from an EMBL/GenBank/DDBJ whole genome shotgun (WGS) entry which is preliminary data.</text>
</comment>
<name>A0A9X3MY88_9ACTN</name>
<keyword evidence="2" id="KW-1133">Transmembrane helix</keyword>